<dbReference type="EC" id="2.7.1.40" evidence="3 12"/>
<dbReference type="InterPro" id="IPR015793">
    <property type="entry name" value="Pyrv_Knase_brl"/>
</dbReference>
<evidence type="ECO:0000259" key="14">
    <source>
        <dbReference type="Pfam" id="PF00224"/>
    </source>
</evidence>
<name>A0ABY5Y0U4_9BACT</name>
<dbReference type="GO" id="GO:0004743">
    <property type="term" value="F:pyruvate kinase activity"/>
    <property type="evidence" value="ECO:0007669"/>
    <property type="project" value="UniProtKB-EC"/>
</dbReference>
<keyword evidence="4 13" id="KW-0808">Transferase</keyword>
<keyword evidence="6" id="KW-0547">Nucleotide-binding</keyword>
<evidence type="ECO:0000256" key="8">
    <source>
        <dbReference type="ARBA" id="ARBA00022840"/>
    </source>
</evidence>
<keyword evidence="7 13" id="KW-0418">Kinase</keyword>
<gene>
    <name evidence="16" type="primary">pyk</name>
    <name evidence="16" type="ORF">JBF11_00130</name>
</gene>
<evidence type="ECO:0000256" key="11">
    <source>
        <dbReference type="ARBA" id="ARBA00023317"/>
    </source>
</evidence>
<protein>
    <recommendedName>
        <fullName evidence="3 12">Pyruvate kinase</fullName>
        <ecNumber evidence="3 12">2.7.1.40</ecNumber>
    </recommendedName>
</protein>
<keyword evidence="10 13" id="KW-0324">Glycolysis</keyword>
<keyword evidence="17" id="KW-1185">Reference proteome</keyword>
<evidence type="ECO:0000259" key="15">
    <source>
        <dbReference type="Pfam" id="PF02887"/>
    </source>
</evidence>
<dbReference type="Gene3D" id="3.40.1380.20">
    <property type="entry name" value="Pyruvate kinase, C-terminal domain"/>
    <property type="match status" value="1"/>
</dbReference>
<accession>A0ABY5Y0U4</accession>
<dbReference type="PRINTS" id="PR01050">
    <property type="entry name" value="PYRUVTKNASE"/>
</dbReference>
<keyword evidence="11 16" id="KW-0670">Pyruvate</keyword>
<feature type="domain" description="Pyruvate kinase barrel" evidence="14">
    <location>
        <begin position="2"/>
        <end position="322"/>
    </location>
</feature>
<dbReference type="SUPFAM" id="SSF51621">
    <property type="entry name" value="Phosphoenolpyruvate/pyruvate domain"/>
    <property type="match status" value="1"/>
</dbReference>
<dbReference type="Gene3D" id="2.40.33.10">
    <property type="entry name" value="PK beta-barrel domain-like"/>
    <property type="match status" value="1"/>
</dbReference>
<dbReference type="InterPro" id="IPR011037">
    <property type="entry name" value="Pyrv_Knase-like_insert_dom_sf"/>
</dbReference>
<dbReference type="PANTHER" id="PTHR11817">
    <property type="entry name" value="PYRUVATE KINASE"/>
    <property type="match status" value="1"/>
</dbReference>
<dbReference type="Proteomes" id="UP001058120">
    <property type="component" value="Chromosome"/>
</dbReference>
<keyword evidence="8" id="KW-0067">ATP-binding</keyword>
<evidence type="ECO:0000256" key="10">
    <source>
        <dbReference type="ARBA" id="ARBA00023152"/>
    </source>
</evidence>
<dbReference type="InterPro" id="IPR015795">
    <property type="entry name" value="Pyrv_Knase_C"/>
</dbReference>
<dbReference type="InterPro" id="IPR001697">
    <property type="entry name" value="Pyr_Knase"/>
</dbReference>
<evidence type="ECO:0000256" key="4">
    <source>
        <dbReference type="ARBA" id="ARBA00022679"/>
    </source>
</evidence>
<evidence type="ECO:0000256" key="5">
    <source>
        <dbReference type="ARBA" id="ARBA00022723"/>
    </source>
</evidence>
<dbReference type="SUPFAM" id="SSF52935">
    <property type="entry name" value="PK C-terminal domain-like"/>
    <property type="match status" value="1"/>
</dbReference>
<dbReference type="NCBIfam" id="NF004491">
    <property type="entry name" value="PRK05826.1"/>
    <property type="match status" value="1"/>
</dbReference>
<evidence type="ECO:0000256" key="3">
    <source>
        <dbReference type="ARBA" id="ARBA00012142"/>
    </source>
</evidence>
<dbReference type="NCBIfam" id="TIGR01064">
    <property type="entry name" value="pyruv_kin"/>
    <property type="match status" value="1"/>
</dbReference>
<evidence type="ECO:0000256" key="12">
    <source>
        <dbReference type="NCBIfam" id="TIGR01064"/>
    </source>
</evidence>
<dbReference type="InterPro" id="IPR015813">
    <property type="entry name" value="Pyrv/PenolPyrv_kinase-like_dom"/>
</dbReference>
<evidence type="ECO:0000256" key="13">
    <source>
        <dbReference type="RuleBase" id="RU000504"/>
    </source>
</evidence>
<evidence type="ECO:0000256" key="7">
    <source>
        <dbReference type="ARBA" id="ARBA00022777"/>
    </source>
</evidence>
<keyword evidence="5" id="KW-0479">Metal-binding</keyword>
<organism evidence="16 17">
    <name type="scientific">Taurinivorans muris</name>
    <dbReference type="NCBI Taxonomy" id="2787751"/>
    <lineage>
        <taxon>Bacteria</taxon>
        <taxon>Pseudomonadati</taxon>
        <taxon>Thermodesulfobacteriota</taxon>
        <taxon>Desulfovibrionia</taxon>
        <taxon>Desulfovibrionales</taxon>
        <taxon>Desulfovibrionaceae</taxon>
        <taxon>Taurinivorans</taxon>
    </lineage>
</organism>
<dbReference type="Pfam" id="PF02887">
    <property type="entry name" value="PK_C"/>
    <property type="match status" value="1"/>
</dbReference>
<dbReference type="EMBL" id="CP065938">
    <property type="protein sequence ID" value="UWX05778.1"/>
    <property type="molecule type" value="Genomic_DNA"/>
</dbReference>
<reference evidence="16" key="1">
    <citation type="submission" date="2020-12" db="EMBL/GenBank/DDBJ databases">
        <title>Taurinivorans muris gen. nov., sp. nov., fundamental and realized metabolic niche of a ubiquitous sulfidogenic bacterium in the murine intestine.</title>
        <authorList>
            <person name="Ye H."/>
            <person name="Hanson B.T."/>
            <person name="Loy A."/>
        </authorList>
    </citation>
    <scope>NUCLEOTIDE SEQUENCE</scope>
    <source>
        <strain evidence="16">LT0009</strain>
    </source>
</reference>
<proteinExistence type="inferred from homology"/>
<keyword evidence="9 13" id="KW-0460">Magnesium</keyword>
<dbReference type="RefSeq" id="WP_334315365.1">
    <property type="nucleotide sequence ID" value="NZ_CP065938.1"/>
</dbReference>
<dbReference type="Pfam" id="PF00224">
    <property type="entry name" value="PK"/>
    <property type="match status" value="1"/>
</dbReference>
<evidence type="ECO:0000256" key="6">
    <source>
        <dbReference type="ARBA" id="ARBA00022741"/>
    </source>
</evidence>
<sequence>MRTKIIATIGPSSANEEKLLALAKAGVNIFRLNFSHGNKDFFHSVISAIRNVQEKLGINLTVLQDLSGPKIRIGTLDVDSYQVQFGDVFYLGKEKVSDTYPFIPFEYEEVIKELKIGESLVLADGSLQFTVKECLGHGVLIESQSYGIITSRKGLAIPNKAINLPALTEKDIKDLAVGIELGVDAVALSFVQTPEDVILLRSKLKELGAEELPIVSKLERQMALDNLDRIIEESDMIMVARGDLGVECSLSLLPSIQKRIIKACNLAAKPVIVATQMLLSMVHANRPTRAEVTDVANAVLDGADCVMLSEETAMGEYPVETVSYMRKITAQAEEYFLTNNILKTPEYSCGLPEFLAYSACLLAEKANAHALVVHSRSGKSAFYLSSCRPKHAVYALTLSKNVLHKMNFAWGVSPYFVKDSQEPSHLVRVQDFVDEFALIPHGAKIVFTVGDQPPHLQAQGTNLVKIYTKQA</sequence>
<dbReference type="GO" id="GO:0016301">
    <property type="term" value="F:kinase activity"/>
    <property type="evidence" value="ECO:0007669"/>
    <property type="project" value="UniProtKB-KW"/>
</dbReference>
<dbReference type="InterPro" id="IPR040442">
    <property type="entry name" value="Pyrv_kinase-like_dom_sf"/>
</dbReference>
<dbReference type="Gene3D" id="3.20.20.60">
    <property type="entry name" value="Phosphoenolpyruvate-binding domains"/>
    <property type="match status" value="1"/>
</dbReference>
<dbReference type="SUPFAM" id="SSF50800">
    <property type="entry name" value="PK beta-barrel domain-like"/>
    <property type="match status" value="1"/>
</dbReference>
<dbReference type="InterPro" id="IPR036918">
    <property type="entry name" value="Pyrv_Knase_C_sf"/>
</dbReference>
<evidence type="ECO:0000313" key="16">
    <source>
        <dbReference type="EMBL" id="UWX05778.1"/>
    </source>
</evidence>
<evidence type="ECO:0000256" key="2">
    <source>
        <dbReference type="ARBA" id="ARBA00008663"/>
    </source>
</evidence>
<evidence type="ECO:0000256" key="1">
    <source>
        <dbReference type="ARBA" id="ARBA00004997"/>
    </source>
</evidence>
<comment type="catalytic activity">
    <reaction evidence="13">
        <text>pyruvate + ATP = phosphoenolpyruvate + ADP + H(+)</text>
        <dbReference type="Rhea" id="RHEA:18157"/>
        <dbReference type="ChEBI" id="CHEBI:15361"/>
        <dbReference type="ChEBI" id="CHEBI:15378"/>
        <dbReference type="ChEBI" id="CHEBI:30616"/>
        <dbReference type="ChEBI" id="CHEBI:58702"/>
        <dbReference type="ChEBI" id="CHEBI:456216"/>
        <dbReference type="EC" id="2.7.1.40"/>
    </reaction>
</comment>
<dbReference type="InterPro" id="IPR015806">
    <property type="entry name" value="Pyrv_Knase_insert_dom_sf"/>
</dbReference>
<comment type="pathway">
    <text evidence="1 13">Carbohydrate degradation; glycolysis; pyruvate from D-glyceraldehyde 3-phosphate: step 5/5.</text>
</comment>
<comment type="similarity">
    <text evidence="2 13">Belongs to the pyruvate kinase family.</text>
</comment>
<evidence type="ECO:0000256" key="9">
    <source>
        <dbReference type="ARBA" id="ARBA00022842"/>
    </source>
</evidence>
<feature type="domain" description="Pyruvate kinase C-terminal" evidence="15">
    <location>
        <begin position="355"/>
        <end position="466"/>
    </location>
</feature>
<evidence type="ECO:0000313" key="17">
    <source>
        <dbReference type="Proteomes" id="UP001058120"/>
    </source>
</evidence>